<evidence type="ECO:0000313" key="2">
    <source>
        <dbReference type="EnsemblMetazoa" id="tetur13g02180.1"/>
    </source>
</evidence>
<name>T1KK30_TETUR</name>
<dbReference type="Proteomes" id="UP000015104">
    <property type="component" value="Unassembled WGS sequence"/>
</dbReference>
<dbReference type="EMBL" id="CAEY01000172">
    <property type="status" value="NOT_ANNOTATED_CDS"/>
    <property type="molecule type" value="Genomic_DNA"/>
</dbReference>
<accession>T1KK30</accession>
<dbReference type="AlphaFoldDB" id="T1KK30"/>
<evidence type="ECO:0000313" key="3">
    <source>
        <dbReference type="Proteomes" id="UP000015104"/>
    </source>
</evidence>
<sequence>MSSLSCFIGLSLICLINCASISQSNVADRFGLPSGNDLTSLSSSSNADPLGDLALNSPSSSLIGRSSLSSGSSSDSKKQDPLGDFAIRSALSHRSASTPAPTSLSPLSSLSPSRLIPMISSATSRVTAALPVHAFAMRPINRLLDLLPRYDYDDSALTGRNSISSPGSRGHEFHGERRQDQFNNFPNGHGLTSLSANDPLPDLMKQGTVAKAPWLPNRFQGTNHQNNNRRSTLRNIVNRIFG</sequence>
<reference evidence="3" key="1">
    <citation type="submission" date="2011-08" db="EMBL/GenBank/DDBJ databases">
        <authorList>
            <person name="Rombauts S."/>
        </authorList>
    </citation>
    <scope>NUCLEOTIDE SEQUENCE</scope>
    <source>
        <strain evidence="3">London</strain>
    </source>
</reference>
<feature type="signal peptide" evidence="1">
    <location>
        <begin position="1"/>
        <end position="18"/>
    </location>
</feature>
<feature type="chain" id="PRO_5004591691" evidence="1">
    <location>
        <begin position="19"/>
        <end position="242"/>
    </location>
</feature>
<keyword evidence="1" id="KW-0732">Signal</keyword>
<proteinExistence type="predicted"/>
<dbReference type="HOGENOM" id="CLU_1148511_0_0_1"/>
<evidence type="ECO:0000256" key="1">
    <source>
        <dbReference type="SAM" id="SignalP"/>
    </source>
</evidence>
<keyword evidence="3" id="KW-1185">Reference proteome</keyword>
<reference evidence="2" key="2">
    <citation type="submission" date="2015-06" db="UniProtKB">
        <authorList>
            <consortium name="EnsemblMetazoa"/>
        </authorList>
    </citation>
    <scope>IDENTIFICATION</scope>
</reference>
<protein>
    <submittedName>
        <fullName evidence="2">Uncharacterized protein</fullName>
    </submittedName>
</protein>
<dbReference type="EnsemblMetazoa" id="tetur13g02180.1">
    <property type="protein sequence ID" value="tetur13g02180.1"/>
    <property type="gene ID" value="tetur13g02180"/>
</dbReference>
<organism evidence="2 3">
    <name type="scientific">Tetranychus urticae</name>
    <name type="common">Two-spotted spider mite</name>
    <dbReference type="NCBI Taxonomy" id="32264"/>
    <lineage>
        <taxon>Eukaryota</taxon>
        <taxon>Metazoa</taxon>
        <taxon>Ecdysozoa</taxon>
        <taxon>Arthropoda</taxon>
        <taxon>Chelicerata</taxon>
        <taxon>Arachnida</taxon>
        <taxon>Acari</taxon>
        <taxon>Acariformes</taxon>
        <taxon>Trombidiformes</taxon>
        <taxon>Prostigmata</taxon>
        <taxon>Eleutherengona</taxon>
        <taxon>Raphignathae</taxon>
        <taxon>Tetranychoidea</taxon>
        <taxon>Tetranychidae</taxon>
        <taxon>Tetranychus</taxon>
    </lineage>
</organism>